<evidence type="ECO:0000313" key="2">
    <source>
        <dbReference type="EMBL" id="PKC86810.1"/>
    </source>
</evidence>
<evidence type="ECO:0000256" key="1">
    <source>
        <dbReference type="SAM" id="MobiDB-lite"/>
    </source>
</evidence>
<comment type="caution">
    <text evidence="2">The sequence shown here is derived from an EMBL/GenBank/DDBJ whole genome shotgun (WGS) entry which is preliminary data.</text>
</comment>
<dbReference type="Proteomes" id="UP000232654">
    <property type="component" value="Unassembled WGS sequence"/>
</dbReference>
<evidence type="ECO:0000313" key="3">
    <source>
        <dbReference type="Proteomes" id="UP000232654"/>
    </source>
</evidence>
<accession>A0A2N0SYH3</accession>
<feature type="compositionally biased region" description="Polar residues" evidence="1">
    <location>
        <begin position="1"/>
        <end position="15"/>
    </location>
</feature>
<gene>
    <name evidence="2" type="ORF">APC1503_2194</name>
</gene>
<feature type="region of interest" description="Disordered" evidence="1">
    <location>
        <begin position="1"/>
        <end position="83"/>
    </location>
</feature>
<organism evidence="2 3">
    <name type="scientific">Bifidobacterium longum</name>
    <dbReference type="NCBI Taxonomy" id="216816"/>
    <lineage>
        <taxon>Bacteria</taxon>
        <taxon>Bacillati</taxon>
        <taxon>Actinomycetota</taxon>
        <taxon>Actinomycetes</taxon>
        <taxon>Bifidobacteriales</taxon>
        <taxon>Bifidobacteriaceae</taxon>
        <taxon>Bifidobacterium</taxon>
    </lineage>
</organism>
<protein>
    <submittedName>
        <fullName evidence="2">Uncharacterized protein</fullName>
    </submittedName>
</protein>
<feature type="compositionally biased region" description="Pro residues" evidence="1">
    <location>
        <begin position="43"/>
        <end position="57"/>
    </location>
</feature>
<dbReference type="AlphaFoldDB" id="A0A2N0SYH3"/>
<proteinExistence type="predicted"/>
<sequence>MPANKSIQARQQLRDPNTGRFRDEHRQSGMPTDESIRKYEQQPRPPLPPTTEVPLPPAKARQASSRTIPVDGRPGSTLTVQDVPDQTHGMKRHTQFRSPTTSIRLETPISKNINLPKMEKVADDLETWRTRSNEKRGEYDAPIARMEASGTGLNRLTVSPVFGTPPRRPWQPWKWKAWQKARERESLASNGFDYIHN</sequence>
<dbReference type="EMBL" id="PJDT01000033">
    <property type="protein sequence ID" value="PKC86810.1"/>
    <property type="molecule type" value="Genomic_DNA"/>
</dbReference>
<name>A0A2N0SYH3_BIFLN</name>
<reference evidence="2 3" key="1">
    <citation type="submission" date="2017-12" db="EMBL/GenBank/DDBJ databases">
        <title>Bifidobacterium longum APC/DPC strains.</title>
        <authorList>
            <person name="Arboleya S."/>
        </authorList>
    </citation>
    <scope>NUCLEOTIDE SEQUENCE [LARGE SCALE GENOMIC DNA]</scope>
    <source>
        <strain evidence="2 3">APC1503</strain>
    </source>
</reference>